<dbReference type="GO" id="GO:0071140">
    <property type="term" value="P:resolution of mitotic recombination intermediates"/>
    <property type="evidence" value="ECO:0007669"/>
    <property type="project" value="TreeGrafter"/>
</dbReference>
<accession>A0A1R1PW76</accession>
<dbReference type="EMBL" id="LSSK01000102">
    <property type="protein sequence ID" value="OMH85226.1"/>
    <property type="molecule type" value="Genomic_DNA"/>
</dbReference>
<dbReference type="InterPro" id="IPR027417">
    <property type="entry name" value="P-loop_NTPase"/>
</dbReference>
<gene>
    <name evidence="2" type="ORF">AX774_g1230</name>
</gene>
<dbReference type="PANTHER" id="PTHR46487:SF1">
    <property type="entry name" value="DNA REPAIR PROTEIN XRCC3"/>
    <property type="match status" value="1"/>
</dbReference>
<reference evidence="3" key="1">
    <citation type="submission" date="2017-01" db="EMBL/GenBank/DDBJ databases">
        <authorList>
            <person name="Wang Y."/>
            <person name="White M."/>
            <person name="Kvist S."/>
            <person name="Moncalvo J.-M."/>
        </authorList>
    </citation>
    <scope>NUCLEOTIDE SEQUENCE [LARGE SCALE GENOMIC DNA]</scope>
    <source>
        <strain evidence="3">COL-18-3</strain>
    </source>
</reference>
<dbReference type="Proteomes" id="UP000188320">
    <property type="component" value="Unassembled WGS sequence"/>
</dbReference>
<keyword evidence="3" id="KW-1185">Reference proteome</keyword>
<dbReference type="GO" id="GO:0061982">
    <property type="term" value="P:meiosis I cell cycle process"/>
    <property type="evidence" value="ECO:0007669"/>
    <property type="project" value="UniProtKB-ARBA"/>
</dbReference>
<name>A0A1R1PW76_ZANCU</name>
<dbReference type="GO" id="GO:0090656">
    <property type="term" value="P:t-circle formation"/>
    <property type="evidence" value="ECO:0007669"/>
    <property type="project" value="TreeGrafter"/>
</dbReference>
<dbReference type="PANTHER" id="PTHR46487">
    <property type="entry name" value="DNA REPAIR PROTEIN XRCC3"/>
    <property type="match status" value="1"/>
</dbReference>
<evidence type="ECO:0000313" key="2">
    <source>
        <dbReference type="EMBL" id="OMH85226.1"/>
    </source>
</evidence>
<dbReference type="Gene3D" id="3.40.50.300">
    <property type="entry name" value="P-loop containing nucleotide triphosphate hydrolases"/>
    <property type="match status" value="1"/>
</dbReference>
<dbReference type="InterPro" id="IPR013632">
    <property type="entry name" value="Rad51_C"/>
</dbReference>
<evidence type="ECO:0000259" key="1">
    <source>
        <dbReference type="PROSITE" id="PS50162"/>
    </source>
</evidence>
<dbReference type="PROSITE" id="PS50162">
    <property type="entry name" value="RECA_2"/>
    <property type="match status" value="1"/>
</dbReference>
<dbReference type="OrthoDB" id="1861185at2759"/>
<dbReference type="GO" id="GO:0033065">
    <property type="term" value="C:Rad51C-XRCC3 complex"/>
    <property type="evidence" value="ECO:0007669"/>
    <property type="project" value="TreeGrafter"/>
</dbReference>
<dbReference type="InterPro" id="IPR020588">
    <property type="entry name" value="RecA_ATP-bd"/>
</dbReference>
<evidence type="ECO:0000313" key="3">
    <source>
        <dbReference type="Proteomes" id="UP000188320"/>
    </source>
</evidence>
<organism evidence="2 3">
    <name type="scientific">Zancudomyces culisetae</name>
    <name type="common">Gut fungus</name>
    <name type="synonym">Smittium culisetae</name>
    <dbReference type="NCBI Taxonomy" id="1213189"/>
    <lineage>
        <taxon>Eukaryota</taxon>
        <taxon>Fungi</taxon>
        <taxon>Fungi incertae sedis</taxon>
        <taxon>Zoopagomycota</taxon>
        <taxon>Kickxellomycotina</taxon>
        <taxon>Harpellomycetes</taxon>
        <taxon>Harpellales</taxon>
        <taxon>Legeriomycetaceae</taxon>
        <taxon>Zancudomyces</taxon>
    </lineage>
</organism>
<dbReference type="GO" id="GO:0005657">
    <property type="term" value="C:replication fork"/>
    <property type="evidence" value="ECO:0007669"/>
    <property type="project" value="TreeGrafter"/>
</dbReference>
<dbReference type="SUPFAM" id="SSF52540">
    <property type="entry name" value="P-loop containing nucleoside triphosphate hydrolases"/>
    <property type="match status" value="1"/>
</dbReference>
<dbReference type="AlphaFoldDB" id="A0A1R1PW76"/>
<feature type="domain" description="RecA family profile 1" evidence="1">
    <location>
        <begin position="1"/>
        <end position="115"/>
    </location>
</feature>
<comment type="caution">
    <text evidence="2">The sequence shown here is derived from an EMBL/GenBank/DDBJ whole genome shotgun (WGS) entry which is preliminary data.</text>
</comment>
<dbReference type="GO" id="GO:0000722">
    <property type="term" value="P:telomere maintenance via recombination"/>
    <property type="evidence" value="ECO:0007669"/>
    <property type="project" value="TreeGrafter"/>
</dbReference>
<dbReference type="GO" id="GO:0000400">
    <property type="term" value="F:four-way junction DNA binding"/>
    <property type="evidence" value="ECO:0007669"/>
    <property type="project" value="TreeGrafter"/>
</dbReference>
<sequence length="285" mass="31126">MIPSFARRFGFDFDTAEEIIERMTRRIHTKFILERDQFVFMVLYQLEKFISENNIKLVIIDSIAALFRYHSVLAIDEKDEFQKNLHRRECLSNIGNKLKELASKFDCAVVVVNQVSDYIPGAINTNNTVALPVNTDGHAAASTGSIKSSPPFHSTGHDSSFGNYDSSGINGAIAIFGDKIPALGKVWASCVNSRVFLKVKKSEIRVKGGYDLSEYAQHTTAAGNGVGLSNSFLSTGSFVSVGSSFDGSGRDPGRGSSRVMIGSKIPWSRPVCCSIRICSDGVFSC</sequence>
<dbReference type="Pfam" id="PF08423">
    <property type="entry name" value="Rad51"/>
    <property type="match status" value="1"/>
</dbReference>
<protein>
    <submittedName>
        <fullName evidence="2">DNA repair protein XRCC3-like protein</fullName>
    </submittedName>
</protein>
<dbReference type="GO" id="GO:0045003">
    <property type="term" value="P:double-strand break repair via synthesis-dependent strand annealing"/>
    <property type="evidence" value="ECO:0007669"/>
    <property type="project" value="TreeGrafter"/>
</dbReference>
<proteinExistence type="predicted"/>
<dbReference type="GO" id="GO:0005524">
    <property type="term" value="F:ATP binding"/>
    <property type="evidence" value="ECO:0007669"/>
    <property type="project" value="InterPro"/>
</dbReference>
<dbReference type="GO" id="GO:0140664">
    <property type="term" value="F:ATP-dependent DNA damage sensor activity"/>
    <property type="evidence" value="ECO:0007669"/>
    <property type="project" value="InterPro"/>
</dbReference>